<comment type="caution">
    <text evidence="14">The sequence shown here is derived from an EMBL/GenBank/DDBJ whole genome shotgun (WGS) entry which is preliminary data.</text>
</comment>
<dbReference type="OrthoDB" id="1844152at2759"/>
<dbReference type="InterPro" id="IPR017972">
    <property type="entry name" value="Cyt_P450_CS"/>
</dbReference>
<evidence type="ECO:0000313" key="14">
    <source>
        <dbReference type="EMBL" id="CCA75604.1"/>
    </source>
</evidence>
<evidence type="ECO:0000256" key="3">
    <source>
        <dbReference type="ARBA" id="ARBA00010617"/>
    </source>
</evidence>
<comment type="cofactor">
    <cofactor evidence="1 12">
        <name>heme</name>
        <dbReference type="ChEBI" id="CHEBI:30413"/>
    </cofactor>
</comment>
<dbReference type="InterPro" id="IPR001128">
    <property type="entry name" value="Cyt_P450"/>
</dbReference>
<organism evidence="14 15">
    <name type="scientific">Serendipita indica (strain DSM 11827)</name>
    <name type="common">Root endophyte fungus</name>
    <name type="synonym">Piriformospora indica</name>
    <dbReference type="NCBI Taxonomy" id="1109443"/>
    <lineage>
        <taxon>Eukaryota</taxon>
        <taxon>Fungi</taxon>
        <taxon>Dikarya</taxon>
        <taxon>Basidiomycota</taxon>
        <taxon>Agaricomycotina</taxon>
        <taxon>Agaricomycetes</taxon>
        <taxon>Sebacinales</taxon>
        <taxon>Serendipitaceae</taxon>
        <taxon>Serendipita</taxon>
    </lineage>
</organism>
<dbReference type="EMBL" id="CAFZ01000480">
    <property type="protein sequence ID" value="CCA75604.1"/>
    <property type="molecule type" value="Genomic_DNA"/>
</dbReference>
<dbReference type="InParanoid" id="G4TWB1"/>
<sequence length="511" mass="58036">MLFEALAVLTPPVLLYKWYTSASRQATGGNHDEQTHRVDVEPIVSDAFGMSILSQIRGAIWAHSIIQKGYEQHKNGMFKIPFFGQWPTIVSGEYIKELAHAPESHLSFQAMLNEFMQLELLVGTGISHDAIYLSVIRALTRRLSAFHPEIADETRAALATQFEKHGKKEKDGWISVKAFKAFSEITTQLNARAFIGLPLCRDQKWMTSIQKGGADMSWRAVLLRMFPEHRRSDANEYMKRYSHVLEDCIALLNPVLEQRRAMREDERPNDVLTLIMSQVTEEEPDPRTIVGTYLFLERVAQGTTHTTFVHVLYFLVAYPEYTEVLREEIRQVHGDGPISFASLGELRKLDSYLREAIRCSGFSSATMNRFAVQEYTFSNGVKIPKGKLVAAVANPIHMDPDIYEDAKEFKPWRFLERTGAEGLGKDSKKYALVTPAEDFLAWGLGKHACPGRWYAAMVVKHLVVYILLQYDIKLPDSAKGKRPANLHVMGSSLPNLSAKVLFKRREGLDWE</sequence>
<evidence type="ECO:0000256" key="12">
    <source>
        <dbReference type="PIRSR" id="PIRSR602403-1"/>
    </source>
</evidence>
<dbReference type="PANTHER" id="PTHR46206:SF5">
    <property type="entry name" value="P450, PUTATIVE (EUROFUNG)-RELATED"/>
    <property type="match status" value="1"/>
</dbReference>
<dbReference type="AlphaFoldDB" id="G4TWB1"/>
<dbReference type="CDD" id="cd11041">
    <property type="entry name" value="CYP503A1-like"/>
    <property type="match status" value="1"/>
</dbReference>
<keyword evidence="10 13" id="KW-0503">Monooxygenase</keyword>
<evidence type="ECO:0000256" key="9">
    <source>
        <dbReference type="ARBA" id="ARBA00023004"/>
    </source>
</evidence>
<comment type="subcellular location">
    <subcellularLocation>
        <location evidence="2">Membrane</location>
    </subcellularLocation>
</comment>
<dbReference type="PROSITE" id="PS00086">
    <property type="entry name" value="CYTOCHROME_P450"/>
    <property type="match status" value="1"/>
</dbReference>
<evidence type="ECO:0000256" key="11">
    <source>
        <dbReference type="ARBA" id="ARBA00023136"/>
    </source>
</evidence>
<evidence type="ECO:0000256" key="8">
    <source>
        <dbReference type="ARBA" id="ARBA00023002"/>
    </source>
</evidence>
<evidence type="ECO:0000256" key="10">
    <source>
        <dbReference type="ARBA" id="ARBA00023033"/>
    </source>
</evidence>
<dbReference type="GO" id="GO:0016020">
    <property type="term" value="C:membrane"/>
    <property type="evidence" value="ECO:0007669"/>
    <property type="project" value="UniProtKB-SubCell"/>
</dbReference>
<dbReference type="OMA" id="CKDEWVE"/>
<evidence type="ECO:0000313" key="15">
    <source>
        <dbReference type="Proteomes" id="UP000007148"/>
    </source>
</evidence>
<accession>G4TWB1</accession>
<dbReference type="PANTHER" id="PTHR46206">
    <property type="entry name" value="CYTOCHROME P450"/>
    <property type="match status" value="1"/>
</dbReference>
<keyword evidence="11" id="KW-0472">Membrane</keyword>
<dbReference type="STRING" id="1109443.G4TWB1"/>
<keyword evidence="5" id="KW-0812">Transmembrane</keyword>
<dbReference type="SUPFAM" id="SSF48264">
    <property type="entry name" value="Cytochrome P450"/>
    <property type="match status" value="1"/>
</dbReference>
<evidence type="ECO:0000256" key="6">
    <source>
        <dbReference type="ARBA" id="ARBA00022723"/>
    </source>
</evidence>
<proteinExistence type="inferred from homology"/>
<reference evidence="14 15" key="1">
    <citation type="journal article" date="2011" name="PLoS Pathog.">
        <title>Endophytic Life Strategies Decoded by Genome and Transcriptome Analyses of the Mutualistic Root Symbiont Piriformospora indica.</title>
        <authorList>
            <person name="Zuccaro A."/>
            <person name="Lahrmann U."/>
            <person name="Guldener U."/>
            <person name="Langen G."/>
            <person name="Pfiffi S."/>
            <person name="Biedenkopf D."/>
            <person name="Wong P."/>
            <person name="Samans B."/>
            <person name="Grimm C."/>
            <person name="Basiewicz M."/>
            <person name="Murat C."/>
            <person name="Martin F."/>
            <person name="Kogel K.H."/>
        </authorList>
    </citation>
    <scope>NUCLEOTIDE SEQUENCE [LARGE SCALE GENOMIC DNA]</scope>
    <source>
        <strain evidence="14 15">DSM 11827</strain>
    </source>
</reference>
<protein>
    <submittedName>
        <fullName evidence="14">Related to cytochrome P450-Trametes versicolor</fullName>
    </submittedName>
</protein>
<gene>
    <name evidence="14" type="ORF">PIIN_09594</name>
</gene>
<keyword evidence="8 13" id="KW-0560">Oxidoreductase</keyword>
<dbReference type="HOGENOM" id="CLU_022195_0_2_1"/>
<dbReference type="GO" id="GO:0016705">
    <property type="term" value="F:oxidoreductase activity, acting on paired donors, with incorporation or reduction of molecular oxygen"/>
    <property type="evidence" value="ECO:0007669"/>
    <property type="project" value="InterPro"/>
</dbReference>
<dbReference type="InterPro" id="IPR002403">
    <property type="entry name" value="Cyt_P450_E_grp-IV"/>
</dbReference>
<name>G4TWB1_SERID</name>
<dbReference type="InterPro" id="IPR036396">
    <property type="entry name" value="Cyt_P450_sf"/>
</dbReference>
<dbReference type="GO" id="GO:0004497">
    <property type="term" value="F:monooxygenase activity"/>
    <property type="evidence" value="ECO:0007669"/>
    <property type="project" value="UniProtKB-KW"/>
</dbReference>
<keyword evidence="15" id="KW-1185">Reference proteome</keyword>
<dbReference type="Proteomes" id="UP000007148">
    <property type="component" value="Unassembled WGS sequence"/>
</dbReference>
<comment type="similarity">
    <text evidence="3 13">Belongs to the cytochrome P450 family.</text>
</comment>
<evidence type="ECO:0000256" key="1">
    <source>
        <dbReference type="ARBA" id="ARBA00001971"/>
    </source>
</evidence>
<feature type="binding site" description="axial binding residue" evidence="12">
    <location>
        <position position="449"/>
    </location>
    <ligand>
        <name>heme</name>
        <dbReference type="ChEBI" id="CHEBI:30413"/>
    </ligand>
    <ligandPart>
        <name>Fe</name>
        <dbReference type="ChEBI" id="CHEBI:18248"/>
    </ligandPart>
</feature>
<dbReference type="GO" id="GO:0020037">
    <property type="term" value="F:heme binding"/>
    <property type="evidence" value="ECO:0007669"/>
    <property type="project" value="InterPro"/>
</dbReference>
<evidence type="ECO:0000256" key="7">
    <source>
        <dbReference type="ARBA" id="ARBA00022989"/>
    </source>
</evidence>
<evidence type="ECO:0000256" key="2">
    <source>
        <dbReference type="ARBA" id="ARBA00004370"/>
    </source>
</evidence>
<keyword evidence="9 12" id="KW-0408">Iron</keyword>
<keyword evidence="6 12" id="KW-0479">Metal-binding</keyword>
<dbReference type="Gene3D" id="1.10.630.10">
    <property type="entry name" value="Cytochrome P450"/>
    <property type="match status" value="1"/>
</dbReference>
<keyword evidence="4 12" id="KW-0349">Heme</keyword>
<dbReference type="PRINTS" id="PR00465">
    <property type="entry name" value="EP450IV"/>
</dbReference>
<dbReference type="eggNOG" id="KOG0684">
    <property type="taxonomic scope" value="Eukaryota"/>
</dbReference>
<dbReference type="GO" id="GO:0005506">
    <property type="term" value="F:iron ion binding"/>
    <property type="evidence" value="ECO:0007669"/>
    <property type="project" value="InterPro"/>
</dbReference>
<evidence type="ECO:0000256" key="5">
    <source>
        <dbReference type="ARBA" id="ARBA00022692"/>
    </source>
</evidence>
<evidence type="ECO:0000256" key="13">
    <source>
        <dbReference type="RuleBase" id="RU000461"/>
    </source>
</evidence>
<evidence type="ECO:0000256" key="4">
    <source>
        <dbReference type="ARBA" id="ARBA00022617"/>
    </source>
</evidence>
<keyword evidence="7" id="KW-1133">Transmembrane helix</keyword>
<dbReference type="Pfam" id="PF00067">
    <property type="entry name" value="p450"/>
    <property type="match status" value="1"/>
</dbReference>